<name>A0A929RYB2_9BACT</name>
<feature type="chain" id="PRO_5038059435" description="Secreted protein" evidence="1">
    <location>
        <begin position="20"/>
        <end position="73"/>
    </location>
</feature>
<organism evidence="2 3">
    <name type="scientific">Alloprevotella tannerae</name>
    <dbReference type="NCBI Taxonomy" id="76122"/>
    <lineage>
        <taxon>Bacteria</taxon>
        <taxon>Pseudomonadati</taxon>
        <taxon>Bacteroidota</taxon>
        <taxon>Bacteroidia</taxon>
        <taxon>Bacteroidales</taxon>
        <taxon>Prevotellaceae</taxon>
        <taxon>Alloprevotella</taxon>
    </lineage>
</organism>
<sequence length="73" mass="7863">MPHLRVAARALFRTFIALAYGLLPPNNGLPGTNDSLVGANDGLAAANDHNAVCRLRRSNCMRRSVRRSFSAGL</sequence>
<proteinExistence type="predicted"/>
<evidence type="ECO:0000313" key="2">
    <source>
        <dbReference type="EMBL" id="MBF0970764.1"/>
    </source>
</evidence>
<dbReference type="AlphaFoldDB" id="A0A929RYB2"/>
<dbReference type="Proteomes" id="UP000704068">
    <property type="component" value="Unassembled WGS sequence"/>
</dbReference>
<dbReference type="RefSeq" id="WP_303764414.1">
    <property type="nucleotide sequence ID" value="NZ_JABZGR010000022.1"/>
</dbReference>
<evidence type="ECO:0000256" key="1">
    <source>
        <dbReference type="SAM" id="SignalP"/>
    </source>
</evidence>
<comment type="caution">
    <text evidence="2">The sequence shown here is derived from an EMBL/GenBank/DDBJ whole genome shotgun (WGS) entry which is preliminary data.</text>
</comment>
<gene>
    <name evidence="2" type="ORF">HXK21_06955</name>
</gene>
<reference evidence="2" key="1">
    <citation type="submission" date="2020-04" db="EMBL/GenBank/DDBJ databases">
        <title>Deep metagenomics examines the oral microbiome during advanced dental caries in children, revealing novel taxa and co-occurrences with host molecules.</title>
        <authorList>
            <person name="Baker J.L."/>
            <person name="Morton J.T."/>
            <person name="Dinis M."/>
            <person name="Alvarez R."/>
            <person name="Tran N.C."/>
            <person name="Knight R."/>
            <person name="Edlund A."/>
        </authorList>
    </citation>
    <scope>NUCLEOTIDE SEQUENCE</scope>
    <source>
        <strain evidence="2">JCVI_34_bin.1</strain>
    </source>
</reference>
<feature type="signal peptide" evidence="1">
    <location>
        <begin position="1"/>
        <end position="19"/>
    </location>
</feature>
<keyword evidence="1" id="KW-0732">Signal</keyword>
<evidence type="ECO:0000313" key="3">
    <source>
        <dbReference type="Proteomes" id="UP000704068"/>
    </source>
</evidence>
<accession>A0A929RYB2</accession>
<protein>
    <recommendedName>
        <fullName evidence="4">Secreted protein</fullName>
    </recommendedName>
</protein>
<evidence type="ECO:0008006" key="4">
    <source>
        <dbReference type="Google" id="ProtNLM"/>
    </source>
</evidence>
<dbReference type="EMBL" id="JABZGR010000022">
    <property type="protein sequence ID" value="MBF0970764.1"/>
    <property type="molecule type" value="Genomic_DNA"/>
</dbReference>